<dbReference type="Proteomes" id="UP000034653">
    <property type="component" value="Unassembled WGS sequence"/>
</dbReference>
<protein>
    <submittedName>
        <fullName evidence="1">Uncharacterized protein</fullName>
    </submittedName>
</protein>
<dbReference type="AlphaFoldDB" id="A0A0G1Q3L2"/>
<proteinExistence type="predicted"/>
<evidence type="ECO:0000313" key="1">
    <source>
        <dbReference type="EMBL" id="KKU12298.1"/>
    </source>
</evidence>
<sequence>MYIFGTMTKEQIWLKYFNPCGSEVMNGYVIQTCVSQDCNKLPCFAKSSYKMAGFLLEGGTIEAEKEEFERYLGSLTGKSVVTPKGETVVLGQDNIRELVDSVANRAVLIVDGVRQCITKTVPIYEGYMSTRSPEERAALESVQKVNQRLRSFKGSRDRAVSLALEMKGALQKALDMGLGNLDIIARQALIYGLADQIPGIDTTGTILIGDPERIRPI</sequence>
<name>A0A0G1Q3L2_9BACT</name>
<organism evidence="1 2">
    <name type="scientific">Candidatus Woesebacteria bacterium GW2011_GWA1_45_8</name>
    <dbReference type="NCBI Taxonomy" id="1618559"/>
    <lineage>
        <taxon>Bacteria</taxon>
        <taxon>Candidatus Woeseibacteriota</taxon>
    </lineage>
</organism>
<comment type="caution">
    <text evidence="1">The sequence shown here is derived from an EMBL/GenBank/DDBJ whole genome shotgun (WGS) entry which is preliminary data.</text>
</comment>
<evidence type="ECO:0000313" key="2">
    <source>
        <dbReference type="Proteomes" id="UP000034653"/>
    </source>
</evidence>
<gene>
    <name evidence="1" type="ORF">UX19_C0002G0005</name>
</gene>
<reference evidence="1 2" key="1">
    <citation type="journal article" date="2015" name="Nature">
        <title>rRNA introns, odd ribosomes, and small enigmatic genomes across a large radiation of phyla.</title>
        <authorList>
            <person name="Brown C.T."/>
            <person name="Hug L.A."/>
            <person name="Thomas B.C."/>
            <person name="Sharon I."/>
            <person name="Castelle C.J."/>
            <person name="Singh A."/>
            <person name="Wilkins M.J."/>
            <person name="Williams K.H."/>
            <person name="Banfield J.F."/>
        </authorList>
    </citation>
    <scope>NUCLEOTIDE SEQUENCE [LARGE SCALE GENOMIC DNA]</scope>
</reference>
<dbReference type="EMBL" id="LCLG01000002">
    <property type="protein sequence ID" value="KKU12298.1"/>
    <property type="molecule type" value="Genomic_DNA"/>
</dbReference>
<accession>A0A0G1Q3L2</accession>